<keyword evidence="2" id="KW-0217">Developmental protein</keyword>
<evidence type="ECO:0000256" key="6">
    <source>
        <dbReference type="ARBA" id="ARBA00023125"/>
    </source>
</evidence>
<dbReference type="GO" id="GO:0007283">
    <property type="term" value="P:spermatogenesis"/>
    <property type="evidence" value="ECO:0007669"/>
    <property type="project" value="UniProtKB-KW"/>
</dbReference>
<dbReference type="Gene3D" id="4.10.280.10">
    <property type="entry name" value="Helix-loop-helix DNA-binding domain"/>
    <property type="match status" value="1"/>
</dbReference>
<evidence type="ECO:0000256" key="9">
    <source>
        <dbReference type="SAM" id="MobiDB-lite"/>
    </source>
</evidence>
<dbReference type="SUPFAM" id="SSF47459">
    <property type="entry name" value="HLH, helix-loop-helix DNA-binding domain"/>
    <property type="match status" value="1"/>
</dbReference>
<evidence type="ECO:0000313" key="11">
    <source>
        <dbReference type="Proteomes" id="UP000695023"/>
    </source>
</evidence>
<evidence type="ECO:0000256" key="7">
    <source>
        <dbReference type="ARBA" id="ARBA00023163"/>
    </source>
</evidence>
<dbReference type="PROSITE" id="PS50888">
    <property type="entry name" value="BHLH"/>
    <property type="match status" value="1"/>
</dbReference>
<keyword evidence="4" id="KW-0744">Spermatogenesis</keyword>
<evidence type="ECO:0000259" key="10">
    <source>
        <dbReference type="PROSITE" id="PS50888"/>
    </source>
</evidence>
<keyword evidence="11" id="KW-1185">Reference proteome</keyword>
<dbReference type="GO" id="GO:0005634">
    <property type="term" value="C:nucleus"/>
    <property type="evidence" value="ECO:0007669"/>
    <property type="project" value="UniProtKB-SubCell"/>
</dbReference>
<dbReference type="Proteomes" id="UP000695023">
    <property type="component" value="Unplaced"/>
</dbReference>
<dbReference type="InterPro" id="IPR036638">
    <property type="entry name" value="HLH_DNA-bd_sf"/>
</dbReference>
<keyword evidence="8" id="KW-0539">Nucleus</keyword>
<evidence type="ECO:0000256" key="8">
    <source>
        <dbReference type="ARBA" id="ARBA00023242"/>
    </source>
</evidence>
<keyword evidence="6" id="KW-0238">DNA-binding</keyword>
<dbReference type="GO" id="GO:0000978">
    <property type="term" value="F:RNA polymerase II cis-regulatory region sequence-specific DNA binding"/>
    <property type="evidence" value="ECO:0007669"/>
    <property type="project" value="TreeGrafter"/>
</dbReference>
<dbReference type="InterPro" id="IPR039583">
    <property type="entry name" value="TCFL5/SOLH1/2"/>
</dbReference>
<evidence type="ECO:0000256" key="2">
    <source>
        <dbReference type="ARBA" id="ARBA00022473"/>
    </source>
</evidence>
<keyword evidence="3" id="KW-0221">Differentiation</keyword>
<sequence length="427" mass="47788">MEGRVICVGETYPRLLRAGDEGNMSFSSTCKNINVLPSSREQISDSAGMIVSQGGCFTHEHGEVLGSELGLMEMTEVDCSYLQHLLQAHVEAQSEFPDVRCHLSTVMVKEQATSTVISPFRSAQAIDLSTSNEDHCIVMPGEKTPVSYGEVPGFVLARIRAEESPAEPFTSDKKSVQNRTRPAARVCLEKRFSAMCAETTRQQDIQSAVLSNFLTILQQSAEVQETVTHPPKQKWVKMDRANSFGVSSSYIEGVYGPVTNTCGQVMIPKSVLNFHPAEELPLVNLEKDAVIPAAVIPKAAKAAPDSAGEPQSSRRKIARSSMLLSQRRERHNSKERERRKRIRLCCDELNTLVPFCDSETDKVTTLQWTTAFLRYITKTYGDTFKEEFQKVFAHERERFECFLLSACQHLFCIWIFKQFGIKVSVTS</sequence>
<evidence type="ECO:0000256" key="5">
    <source>
        <dbReference type="ARBA" id="ARBA00023015"/>
    </source>
</evidence>
<feature type="domain" description="BHLH" evidence="10">
    <location>
        <begin position="326"/>
        <end position="376"/>
    </location>
</feature>
<dbReference type="Pfam" id="PF00010">
    <property type="entry name" value="HLH"/>
    <property type="match status" value="1"/>
</dbReference>
<dbReference type="InterPro" id="IPR011598">
    <property type="entry name" value="bHLH_dom"/>
</dbReference>
<evidence type="ECO:0000256" key="1">
    <source>
        <dbReference type="ARBA" id="ARBA00004123"/>
    </source>
</evidence>
<dbReference type="GeneID" id="102214874"/>
<dbReference type="PANTHER" id="PTHR15402:SF2">
    <property type="entry name" value="TRANSCRIPTION FACTOR LIKE 5"/>
    <property type="match status" value="1"/>
</dbReference>
<keyword evidence="5" id="KW-0805">Transcription regulation</keyword>
<evidence type="ECO:0000256" key="3">
    <source>
        <dbReference type="ARBA" id="ARBA00022782"/>
    </source>
</evidence>
<organism evidence="11 12">
    <name type="scientific">Pundamilia nyererei</name>
    <dbReference type="NCBI Taxonomy" id="303518"/>
    <lineage>
        <taxon>Eukaryota</taxon>
        <taxon>Metazoa</taxon>
        <taxon>Chordata</taxon>
        <taxon>Craniata</taxon>
        <taxon>Vertebrata</taxon>
        <taxon>Euteleostomi</taxon>
        <taxon>Actinopterygii</taxon>
        <taxon>Neopterygii</taxon>
        <taxon>Teleostei</taxon>
        <taxon>Neoteleostei</taxon>
        <taxon>Acanthomorphata</taxon>
        <taxon>Ovalentaria</taxon>
        <taxon>Cichlomorphae</taxon>
        <taxon>Cichliformes</taxon>
        <taxon>Cichlidae</taxon>
        <taxon>African cichlids</taxon>
        <taxon>Pseudocrenilabrinae</taxon>
        <taxon>Haplochromini</taxon>
        <taxon>Pundamilia</taxon>
    </lineage>
</organism>
<protein>
    <submittedName>
        <fullName evidence="12">Uncharacterized protein LOC102214874 isoform X1</fullName>
    </submittedName>
</protein>
<dbReference type="FunFam" id="4.10.280.10:FF:000057">
    <property type="entry name" value="transcription factor-like 5 protein-like"/>
    <property type="match status" value="1"/>
</dbReference>
<evidence type="ECO:0000256" key="4">
    <source>
        <dbReference type="ARBA" id="ARBA00022871"/>
    </source>
</evidence>
<dbReference type="PANTHER" id="PTHR15402">
    <property type="entry name" value="TRANSCRIPTION FACTOR-LIKE 5 PROTEIN"/>
    <property type="match status" value="1"/>
</dbReference>
<proteinExistence type="predicted"/>
<dbReference type="RefSeq" id="XP_013765918.1">
    <property type="nucleotide sequence ID" value="XM_013910464.1"/>
</dbReference>
<evidence type="ECO:0000313" key="12">
    <source>
        <dbReference type="RefSeq" id="XP_013765918.1"/>
    </source>
</evidence>
<dbReference type="AlphaFoldDB" id="A0A9Y6JCC5"/>
<dbReference type="GO" id="GO:0030154">
    <property type="term" value="P:cell differentiation"/>
    <property type="evidence" value="ECO:0007669"/>
    <property type="project" value="UniProtKB-KW"/>
</dbReference>
<accession>A0A9Y6JCC5</accession>
<dbReference type="GO" id="GO:0000981">
    <property type="term" value="F:DNA-binding transcription factor activity, RNA polymerase II-specific"/>
    <property type="evidence" value="ECO:0007669"/>
    <property type="project" value="TreeGrafter"/>
</dbReference>
<name>A0A9Y6JCC5_9CICH</name>
<comment type="subcellular location">
    <subcellularLocation>
        <location evidence="1">Nucleus</location>
    </subcellularLocation>
</comment>
<reference evidence="12" key="1">
    <citation type="submission" date="2025-08" db="UniProtKB">
        <authorList>
            <consortium name="RefSeq"/>
        </authorList>
    </citation>
    <scope>IDENTIFICATION</scope>
</reference>
<dbReference type="SMART" id="SM00353">
    <property type="entry name" value="HLH"/>
    <property type="match status" value="1"/>
</dbReference>
<dbReference type="GO" id="GO:0046983">
    <property type="term" value="F:protein dimerization activity"/>
    <property type="evidence" value="ECO:0007669"/>
    <property type="project" value="InterPro"/>
</dbReference>
<keyword evidence="7" id="KW-0804">Transcription</keyword>
<gene>
    <name evidence="12" type="primary">LOC102214874</name>
</gene>
<feature type="region of interest" description="Disordered" evidence="9">
    <location>
        <begin position="301"/>
        <end position="335"/>
    </location>
</feature>